<keyword evidence="2" id="KW-1133">Transmembrane helix</keyword>
<reference evidence="3 4" key="1">
    <citation type="submission" date="2017-10" db="EMBL/GenBank/DDBJ databases">
        <title>Sequencing the genomes of 1000 actinobacteria strains.</title>
        <authorList>
            <person name="Klenk H.-P."/>
        </authorList>
    </citation>
    <scope>NUCLEOTIDE SEQUENCE [LARGE SCALE GENOMIC DNA]</scope>
    <source>
        <strain evidence="3 4">DSM 15597</strain>
    </source>
</reference>
<evidence type="ECO:0000256" key="1">
    <source>
        <dbReference type="SAM" id="MobiDB-lite"/>
    </source>
</evidence>
<keyword evidence="2" id="KW-0472">Membrane</keyword>
<evidence type="ECO:0000313" key="4">
    <source>
        <dbReference type="Proteomes" id="UP000226079"/>
    </source>
</evidence>
<evidence type="ECO:0000256" key="2">
    <source>
        <dbReference type="SAM" id="Phobius"/>
    </source>
</evidence>
<feature type="transmembrane region" description="Helical" evidence="2">
    <location>
        <begin position="90"/>
        <end position="112"/>
    </location>
</feature>
<gene>
    <name evidence="3" type="ORF">ATK74_2074</name>
</gene>
<protein>
    <submittedName>
        <fullName evidence="3">Uncharacterized protein</fullName>
    </submittedName>
</protein>
<feature type="compositionally biased region" description="Pro residues" evidence="1">
    <location>
        <begin position="1"/>
        <end position="79"/>
    </location>
</feature>
<proteinExistence type="predicted"/>
<feature type="region of interest" description="Disordered" evidence="1">
    <location>
        <begin position="1"/>
        <end position="86"/>
    </location>
</feature>
<comment type="caution">
    <text evidence="3">The sequence shown here is derived from an EMBL/GenBank/DDBJ whole genome shotgun (WGS) entry which is preliminary data.</text>
</comment>
<dbReference type="AlphaFoldDB" id="A0A2A9CTM6"/>
<feature type="transmembrane region" description="Helical" evidence="2">
    <location>
        <begin position="124"/>
        <end position="142"/>
    </location>
</feature>
<dbReference type="EMBL" id="PDJC01000001">
    <property type="protein sequence ID" value="PFG17501.1"/>
    <property type="molecule type" value="Genomic_DNA"/>
</dbReference>
<name>A0A2A9CTM6_9ACTN</name>
<dbReference type="RefSeq" id="WP_143483630.1">
    <property type="nucleotide sequence ID" value="NZ_PDJC01000001.1"/>
</dbReference>
<accession>A0A2A9CTM6</accession>
<keyword evidence="4" id="KW-1185">Reference proteome</keyword>
<feature type="transmembrane region" description="Helical" evidence="2">
    <location>
        <begin position="149"/>
        <end position="171"/>
    </location>
</feature>
<evidence type="ECO:0000313" key="3">
    <source>
        <dbReference type="EMBL" id="PFG17501.1"/>
    </source>
</evidence>
<dbReference type="Proteomes" id="UP000226079">
    <property type="component" value="Unassembled WGS sequence"/>
</dbReference>
<organism evidence="3 4">
    <name type="scientific">Propionicimonas paludicola</name>
    <dbReference type="NCBI Taxonomy" id="185243"/>
    <lineage>
        <taxon>Bacteria</taxon>
        <taxon>Bacillati</taxon>
        <taxon>Actinomycetota</taxon>
        <taxon>Actinomycetes</taxon>
        <taxon>Propionibacteriales</taxon>
        <taxon>Nocardioidaceae</taxon>
        <taxon>Propionicimonas</taxon>
    </lineage>
</organism>
<keyword evidence="2" id="KW-0812">Transmembrane</keyword>
<dbReference type="PRINTS" id="PR01217">
    <property type="entry name" value="PRICHEXTENSN"/>
</dbReference>
<sequence>MTDQPPGPGFLPPGQQPEPPIGGPVGAPPPGPGTPPQGFPPTPPPGSGFPSGPPPQEFPSGPPPQGFPPGPPHSYPPQPGSTRPRGRGSIVLGIGITYATFAAAWFCLTFAFTSDALAGPLSTLSAVLPMALIVVGIVLAALPKTTRTGAGILIGIGSAILVAGGLCVALLSGLGR</sequence>